<evidence type="ECO:0000256" key="1">
    <source>
        <dbReference type="ARBA" id="ARBA00022729"/>
    </source>
</evidence>
<dbReference type="AlphaFoldDB" id="B1ZX90"/>
<dbReference type="EMBL" id="CP001032">
    <property type="protein sequence ID" value="ACB76142.1"/>
    <property type="molecule type" value="Genomic_DNA"/>
</dbReference>
<protein>
    <recommendedName>
        <fullName evidence="3">Outer membrane protein beta-barrel domain-containing protein</fullName>
    </recommendedName>
</protein>
<evidence type="ECO:0000256" key="2">
    <source>
        <dbReference type="SAM" id="SignalP"/>
    </source>
</evidence>
<dbReference type="Gene3D" id="2.40.160.20">
    <property type="match status" value="1"/>
</dbReference>
<dbReference type="RefSeq" id="WP_012375677.1">
    <property type="nucleotide sequence ID" value="NC_010571.1"/>
</dbReference>
<evidence type="ECO:0000313" key="4">
    <source>
        <dbReference type="EMBL" id="ACB76142.1"/>
    </source>
</evidence>
<dbReference type="KEGG" id="ote:Oter_2861"/>
<keyword evidence="1 2" id="KW-0732">Signal</keyword>
<feature type="chain" id="PRO_5002774676" description="Outer membrane protein beta-barrel domain-containing protein" evidence="2">
    <location>
        <begin position="19"/>
        <end position="184"/>
    </location>
</feature>
<dbReference type="Pfam" id="PF13505">
    <property type="entry name" value="OMP_b-brl"/>
    <property type="match status" value="1"/>
</dbReference>
<dbReference type="InterPro" id="IPR027385">
    <property type="entry name" value="Beta-barrel_OMP"/>
</dbReference>
<feature type="domain" description="Outer membrane protein beta-barrel" evidence="3">
    <location>
        <begin position="17"/>
        <end position="160"/>
    </location>
</feature>
<reference evidence="4 5" key="1">
    <citation type="journal article" date="2011" name="J. Bacteriol.">
        <title>Genome sequence of the verrucomicrobium Opitutus terrae PB90-1, an abundant inhabitant of rice paddy soil ecosystems.</title>
        <authorList>
            <person name="van Passel M.W."/>
            <person name="Kant R."/>
            <person name="Palva A."/>
            <person name="Copeland A."/>
            <person name="Lucas S."/>
            <person name="Lapidus A."/>
            <person name="Glavina del Rio T."/>
            <person name="Pitluck S."/>
            <person name="Goltsman E."/>
            <person name="Clum A."/>
            <person name="Sun H."/>
            <person name="Schmutz J."/>
            <person name="Larimer F.W."/>
            <person name="Land M.L."/>
            <person name="Hauser L."/>
            <person name="Kyrpides N."/>
            <person name="Mikhailova N."/>
            <person name="Richardson P.P."/>
            <person name="Janssen P.H."/>
            <person name="de Vos W.M."/>
            <person name="Smidt H."/>
        </authorList>
    </citation>
    <scope>NUCLEOTIDE SEQUENCE [LARGE SCALE GENOMIC DNA]</scope>
    <source>
        <strain evidence="5">DSM 11246 / JCM 15787 / PB90-1</strain>
    </source>
</reference>
<proteinExistence type="predicted"/>
<accession>B1ZX90</accession>
<organism evidence="4 5">
    <name type="scientific">Opitutus terrae (strain DSM 11246 / JCM 15787 / PB90-1)</name>
    <dbReference type="NCBI Taxonomy" id="452637"/>
    <lineage>
        <taxon>Bacteria</taxon>
        <taxon>Pseudomonadati</taxon>
        <taxon>Verrucomicrobiota</taxon>
        <taxon>Opitutia</taxon>
        <taxon>Opitutales</taxon>
        <taxon>Opitutaceae</taxon>
        <taxon>Opitutus</taxon>
    </lineage>
</organism>
<dbReference type="Proteomes" id="UP000007013">
    <property type="component" value="Chromosome"/>
</dbReference>
<dbReference type="SUPFAM" id="SSF56925">
    <property type="entry name" value="OMPA-like"/>
    <property type="match status" value="1"/>
</dbReference>
<keyword evidence="5" id="KW-1185">Reference proteome</keyword>
<dbReference type="HOGENOM" id="CLU_1466802_0_0_0"/>
<gene>
    <name evidence="4" type="ordered locus">Oter_2861</name>
</gene>
<dbReference type="eggNOG" id="COG3637">
    <property type="taxonomic scope" value="Bacteria"/>
</dbReference>
<evidence type="ECO:0000259" key="3">
    <source>
        <dbReference type="Pfam" id="PF13505"/>
    </source>
</evidence>
<evidence type="ECO:0000313" key="5">
    <source>
        <dbReference type="Proteomes" id="UP000007013"/>
    </source>
</evidence>
<dbReference type="InterPro" id="IPR011250">
    <property type="entry name" value="OMP/PagP_B-barrel"/>
</dbReference>
<dbReference type="OrthoDB" id="174989at2"/>
<dbReference type="STRING" id="452637.Oter_2861"/>
<name>B1ZX90_OPITP</name>
<feature type="signal peptide" evidence="2">
    <location>
        <begin position="1"/>
        <end position="18"/>
    </location>
</feature>
<sequence length="184" mass="20740">MNKLLWILLLSTSSMLFAATPYVGANAGYMLDSETGFYSARMGLDFARRGIVVHALEGEIGYSRTRSDQRDPMIPPQYWTTARSEMTSFLLNYRATLEPSASRFSYSLGGGLGTTRWNVSQGRFEDRKEAFTLQARGGVEYAMTPKIRLGAAVRYLWFDEITFFSRDYGSSDDVVLETAIRIAF</sequence>